<protein>
    <recommendedName>
        <fullName evidence="1">Heterokaryon incompatibility domain-containing protein</fullName>
    </recommendedName>
</protein>
<sequence>MLAGFQASSIQRFRDGTSGRKYGEPIAAQLLPVDIIQLEGVVITETRRRIFYEAVSYSWGQLPLEYSISCSGEGFSVNRAVFQALQRLRYEDKPRYLWIDAICINQLDPDEKSSQIRTMFSIFRKAFRVIVWLGELQEPRPGKLLVDFLQFKRAADDESNCIACQYELYTAAVALTKHPFFSRVWVRQEVFAAREIIVQLSDKTVGWTEIRELPQRVSKLASALRDRISTDTFPDVMWPGNLQQATDEELALSDTADHGRRLFNGMSPYNKVDLTRVLLCNSGFEATDPRDFVYGAIGMSNVDLEHVDGLRLVQKELRNTLPIDYKRTVSEVFQDVTKYIINRDRSLDVLLVVWESRPIDTLELPSWTPDWRTARLLDWDHIFEQLYRRPFMPERLSGRELLAGAEEKSGTAFDSRRVFEQLPMRQIPLSDVLSLHGIACGSIIVPPLNAATLKLQGATTAIEVDPWGVSEVNPWEAIESPYNNICDAAFTWFQLTQAVDAATSPEAYIPRTAKDGDAVVAINGFDLLLLFRPVGDGKHTLVGPILIDYAVLFAILLPEGHWKRSVNPISDFLWLHRNEWKRFKLV</sequence>
<keyword evidence="3" id="KW-1185">Reference proteome</keyword>
<feature type="domain" description="Heterokaryon incompatibility" evidence="1">
    <location>
        <begin position="52"/>
        <end position="189"/>
    </location>
</feature>
<dbReference type="InterPro" id="IPR052895">
    <property type="entry name" value="HetReg/Transcr_Mod"/>
</dbReference>
<dbReference type="PANTHER" id="PTHR24148:SF64">
    <property type="entry name" value="HETEROKARYON INCOMPATIBILITY DOMAIN-CONTAINING PROTEIN"/>
    <property type="match status" value="1"/>
</dbReference>
<gene>
    <name evidence="2" type="ORF">H2200_006237</name>
</gene>
<dbReference type="Proteomes" id="UP001172673">
    <property type="component" value="Unassembled WGS sequence"/>
</dbReference>
<dbReference type="EMBL" id="JAPDRK010000008">
    <property type="protein sequence ID" value="KAJ9609908.1"/>
    <property type="molecule type" value="Genomic_DNA"/>
</dbReference>
<dbReference type="AlphaFoldDB" id="A0AA38XAP0"/>
<evidence type="ECO:0000259" key="1">
    <source>
        <dbReference type="Pfam" id="PF06985"/>
    </source>
</evidence>
<name>A0AA38XAP0_9EURO</name>
<proteinExistence type="predicted"/>
<accession>A0AA38XAP0</accession>
<organism evidence="2 3">
    <name type="scientific">Cladophialophora chaetospira</name>
    <dbReference type="NCBI Taxonomy" id="386627"/>
    <lineage>
        <taxon>Eukaryota</taxon>
        <taxon>Fungi</taxon>
        <taxon>Dikarya</taxon>
        <taxon>Ascomycota</taxon>
        <taxon>Pezizomycotina</taxon>
        <taxon>Eurotiomycetes</taxon>
        <taxon>Chaetothyriomycetidae</taxon>
        <taxon>Chaetothyriales</taxon>
        <taxon>Herpotrichiellaceae</taxon>
        <taxon>Cladophialophora</taxon>
    </lineage>
</organism>
<dbReference type="PANTHER" id="PTHR24148">
    <property type="entry name" value="ANKYRIN REPEAT DOMAIN-CONTAINING PROTEIN 39 HOMOLOG-RELATED"/>
    <property type="match status" value="1"/>
</dbReference>
<dbReference type="Pfam" id="PF06985">
    <property type="entry name" value="HET"/>
    <property type="match status" value="1"/>
</dbReference>
<evidence type="ECO:0000313" key="2">
    <source>
        <dbReference type="EMBL" id="KAJ9609908.1"/>
    </source>
</evidence>
<comment type="caution">
    <text evidence="2">The sequence shown here is derived from an EMBL/GenBank/DDBJ whole genome shotgun (WGS) entry which is preliminary data.</text>
</comment>
<dbReference type="InterPro" id="IPR010730">
    <property type="entry name" value="HET"/>
</dbReference>
<evidence type="ECO:0000313" key="3">
    <source>
        <dbReference type="Proteomes" id="UP001172673"/>
    </source>
</evidence>
<reference evidence="2" key="1">
    <citation type="submission" date="2022-10" db="EMBL/GenBank/DDBJ databases">
        <title>Culturing micro-colonial fungi from biological soil crusts in the Mojave desert and describing Neophaeococcomyces mojavensis, and introducing the new genera and species Taxawa tesnikishii.</title>
        <authorList>
            <person name="Kurbessoian T."/>
            <person name="Stajich J.E."/>
        </authorList>
    </citation>
    <scope>NUCLEOTIDE SEQUENCE</scope>
    <source>
        <strain evidence="2">TK_41</strain>
    </source>
</reference>